<dbReference type="PATRIC" id="fig|121290.4.peg.3160"/>
<dbReference type="SUPFAM" id="SSF52540">
    <property type="entry name" value="P-loop containing nucleoside triphosphate hydrolases"/>
    <property type="match status" value="1"/>
</dbReference>
<dbReference type="PANTHER" id="PTHR42957:SF1">
    <property type="entry name" value="HELICASE MJ1565-RELATED"/>
    <property type="match status" value="1"/>
</dbReference>
<dbReference type="EMBL" id="LMTR01000040">
    <property type="protein sequence ID" value="KWT69989.1"/>
    <property type="molecule type" value="Genomic_DNA"/>
</dbReference>
<feature type="domain" description="Helicase HerA central" evidence="2">
    <location>
        <begin position="146"/>
        <end position="388"/>
    </location>
</feature>
<proteinExistence type="predicted"/>
<dbReference type="PANTHER" id="PTHR42957">
    <property type="entry name" value="HELICASE MJ1565-RELATED"/>
    <property type="match status" value="1"/>
</dbReference>
<feature type="compositionally biased region" description="Low complexity" evidence="1">
    <location>
        <begin position="651"/>
        <end position="664"/>
    </location>
</feature>
<evidence type="ECO:0000313" key="3">
    <source>
        <dbReference type="EMBL" id="KWT69989.1"/>
    </source>
</evidence>
<organism evidence="3 4">
    <name type="scientific">Hyphomicrobium sulfonivorans</name>
    <dbReference type="NCBI Taxonomy" id="121290"/>
    <lineage>
        <taxon>Bacteria</taxon>
        <taxon>Pseudomonadati</taxon>
        <taxon>Pseudomonadota</taxon>
        <taxon>Alphaproteobacteria</taxon>
        <taxon>Hyphomicrobiales</taxon>
        <taxon>Hyphomicrobiaceae</taxon>
        <taxon>Hyphomicrobium</taxon>
    </lineage>
</organism>
<comment type="caution">
    <text evidence="3">The sequence shown here is derived from an EMBL/GenBank/DDBJ whole genome shotgun (WGS) entry which is preliminary data.</text>
</comment>
<protein>
    <submittedName>
        <fullName evidence="3">Bipolar DNA helicase</fullName>
    </submittedName>
</protein>
<dbReference type="Gene3D" id="3.40.50.300">
    <property type="entry name" value="P-loop containing nucleotide triphosphate hydrolases"/>
    <property type="match status" value="2"/>
</dbReference>
<evidence type="ECO:0000313" key="4">
    <source>
        <dbReference type="Proteomes" id="UP000059074"/>
    </source>
</evidence>
<keyword evidence="3" id="KW-0547">Nucleotide-binding</keyword>
<reference evidence="3 4" key="1">
    <citation type="submission" date="2015-10" db="EMBL/GenBank/DDBJ databases">
        <title>Transcriptomic analysis of a linuron degrading triple-species bacterial consortium.</title>
        <authorList>
            <person name="Albers P."/>
        </authorList>
    </citation>
    <scope>NUCLEOTIDE SEQUENCE [LARGE SCALE GENOMIC DNA]</scope>
    <source>
        <strain evidence="3 4">WDL6</strain>
    </source>
</reference>
<dbReference type="InterPro" id="IPR027417">
    <property type="entry name" value="P-loop_NTPase"/>
</dbReference>
<keyword evidence="4" id="KW-1185">Reference proteome</keyword>
<dbReference type="Proteomes" id="UP000059074">
    <property type="component" value="Unassembled WGS sequence"/>
</dbReference>
<accession>A0A120CWV9</accession>
<feature type="compositionally biased region" description="Low complexity" evidence="1">
    <location>
        <begin position="589"/>
        <end position="604"/>
    </location>
</feature>
<keyword evidence="3" id="KW-0067">ATP-binding</keyword>
<sequence length="739" mass="79890">MSDAASMQLATPGEGRSMPTADKSIGRIVSVTGSKAIVLLDSQPGGVVNFRDRPDMGTLLAIDTPNTVVLAIVSALSVPVPATREDEAEIWIAELGLVGELWRDQEGNATIFARGVTAYPSLGNRVRVASKAELSAAFCGDPDRSVRIGCIRQDSTIPAMIRVDDLLGKHFAILGTTGTGKSCTTALILRSILERNPAAHIVLLDPHNEYATAFAEWAEVISPRNMQLPFWLLNFEEVVEVLIADQSRKAEIEILQELIPIAKARYSAGRSREALRRAGVPEQVRFTVDTPVPYRISDLTGLIDERMGKLENKKDLSPYRQLKLRIDSISQDARYAFMFGSLTVYDGMTQVLSRIFRVPVNNKPITIVELTGLPTEIINVVVSVLARMTFDFAHWSEGKVPLNIVCEEAHRYVPAADHMGFEPCKRAIAKIAKEGRKYGVSLCIVSQRPAEVDPTILSQCNTVFALRMSNDRDQEIVTSAISDTGSGLLEFLPSLGQREALAFGDGVALPVRIKFDELPVGCLPRSTTARFTEHWQRSVGDDGFLENVVERWRSSDISAGGDITGSASFSAEEYTPDDDEAEENAGSFSSAASAPAPSPAAAAPRVSDPYRQPRAAVPPAEATMPSADATAQIQSPAAPEPSLRRPPSSDAPPTRTAPAEAARASGGDTPLAGQPAYAPSRLSTLAQQANAAPRSGFAQRKENTPPAGAQENAPPADEQREQPSTLKSLRERLIQRQQR</sequence>
<gene>
    <name evidence="3" type="ORF">APY04_1198</name>
</gene>
<keyword evidence="3" id="KW-0347">Helicase</keyword>
<feature type="compositionally biased region" description="Acidic residues" evidence="1">
    <location>
        <begin position="574"/>
        <end position="583"/>
    </location>
</feature>
<dbReference type="STRING" id="121290.APY04_1198"/>
<feature type="region of interest" description="Disordered" evidence="1">
    <location>
        <begin position="557"/>
        <end position="739"/>
    </location>
</feature>
<feature type="compositionally biased region" description="Polar residues" evidence="1">
    <location>
        <begin position="681"/>
        <end position="690"/>
    </location>
</feature>
<evidence type="ECO:0000256" key="1">
    <source>
        <dbReference type="SAM" id="MobiDB-lite"/>
    </source>
</evidence>
<dbReference type="AlphaFoldDB" id="A0A120CWV9"/>
<dbReference type="InterPro" id="IPR008571">
    <property type="entry name" value="HerA-like"/>
</dbReference>
<keyword evidence="3" id="KW-0378">Hydrolase</keyword>
<evidence type="ECO:0000259" key="2">
    <source>
        <dbReference type="Pfam" id="PF01935"/>
    </source>
</evidence>
<dbReference type="InterPro" id="IPR002789">
    <property type="entry name" value="HerA_central"/>
</dbReference>
<feature type="compositionally biased region" description="Basic and acidic residues" evidence="1">
    <location>
        <begin position="728"/>
        <end position="739"/>
    </location>
</feature>
<dbReference type="Pfam" id="PF01935">
    <property type="entry name" value="DUF87"/>
    <property type="match status" value="1"/>
</dbReference>
<dbReference type="GO" id="GO:0004386">
    <property type="term" value="F:helicase activity"/>
    <property type="evidence" value="ECO:0007669"/>
    <property type="project" value="UniProtKB-KW"/>
</dbReference>
<feature type="region of interest" description="Disordered" evidence="1">
    <location>
        <begin position="1"/>
        <end position="22"/>
    </location>
</feature>
<name>A0A120CWV9_HYPSL</name>